<protein>
    <submittedName>
        <fullName evidence="10">Phosphate ABC transporter substrate-binding/OmpA family protein</fullName>
    </submittedName>
</protein>
<evidence type="ECO:0000256" key="6">
    <source>
        <dbReference type="PROSITE-ProRule" id="PRU00473"/>
    </source>
</evidence>
<comment type="subcellular location">
    <subcellularLocation>
        <location evidence="1">Membrane</location>
    </subcellularLocation>
    <subcellularLocation>
        <location evidence="2">Periplasm</location>
    </subcellularLocation>
</comment>
<keyword evidence="4" id="KW-0732">Signal</keyword>
<comment type="caution">
    <text evidence="10">The sequence shown here is derived from an EMBL/GenBank/DDBJ whole genome shotgun (WGS) entry which is preliminary data.</text>
</comment>
<feature type="transmembrane region" description="Helical" evidence="8">
    <location>
        <begin position="6"/>
        <end position="24"/>
    </location>
</feature>
<dbReference type="Gene3D" id="3.30.1330.60">
    <property type="entry name" value="OmpA-like domain"/>
    <property type="match status" value="1"/>
</dbReference>
<evidence type="ECO:0000256" key="5">
    <source>
        <dbReference type="ARBA" id="ARBA00023136"/>
    </source>
</evidence>
<dbReference type="EMBL" id="JAXIVS010000003">
    <property type="protein sequence ID" value="MDY7227116.1"/>
    <property type="molecule type" value="Genomic_DNA"/>
</dbReference>
<dbReference type="Pfam" id="PF00691">
    <property type="entry name" value="OmpA"/>
    <property type="match status" value="1"/>
</dbReference>
<evidence type="ECO:0000256" key="7">
    <source>
        <dbReference type="SAM" id="MobiDB-lite"/>
    </source>
</evidence>
<accession>A0ABU5H1D5</accession>
<keyword evidence="11" id="KW-1185">Reference proteome</keyword>
<evidence type="ECO:0000256" key="4">
    <source>
        <dbReference type="ARBA" id="ARBA00022729"/>
    </source>
</evidence>
<dbReference type="CDD" id="cd07185">
    <property type="entry name" value="OmpA_C-like"/>
    <property type="match status" value="1"/>
</dbReference>
<comment type="similarity">
    <text evidence="3">Belongs to the bacterial solute-binding protein SsuA/TauA family.</text>
</comment>
<evidence type="ECO:0000313" key="11">
    <source>
        <dbReference type="Proteomes" id="UP001291309"/>
    </source>
</evidence>
<dbReference type="PANTHER" id="PTHR30024:SF47">
    <property type="entry name" value="TAURINE-BINDING PERIPLASMIC PROTEIN"/>
    <property type="match status" value="1"/>
</dbReference>
<keyword evidence="8" id="KW-1133">Transmembrane helix</keyword>
<dbReference type="InterPro" id="IPR036737">
    <property type="entry name" value="OmpA-like_sf"/>
</dbReference>
<dbReference type="Gene3D" id="3.40.190.10">
    <property type="entry name" value="Periplasmic binding protein-like II"/>
    <property type="match status" value="1"/>
</dbReference>
<dbReference type="SUPFAM" id="SSF103088">
    <property type="entry name" value="OmpA-like"/>
    <property type="match status" value="1"/>
</dbReference>
<dbReference type="InterPro" id="IPR006665">
    <property type="entry name" value="OmpA-like"/>
</dbReference>
<evidence type="ECO:0000256" key="2">
    <source>
        <dbReference type="ARBA" id="ARBA00004418"/>
    </source>
</evidence>
<reference evidence="10 11" key="1">
    <citation type="submission" date="2023-12" db="EMBL/GenBank/DDBJ databases">
        <title>the genome sequence of Hyalangium sp. s54d21.</title>
        <authorList>
            <person name="Zhang X."/>
        </authorList>
    </citation>
    <scope>NUCLEOTIDE SEQUENCE [LARGE SCALE GENOMIC DNA]</scope>
    <source>
        <strain evidence="11">s54d21</strain>
    </source>
</reference>
<evidence type="ECO:0000256" key="8">
    <source>
        <dbReference type="SAM" id="Phobius"/>
    </source>
</evidence>
<feature type="region of interest" description="Disordered" evidence="7">
    <location>
        <begin position="35"/>
        <end position="54"/>
    </location>
</feature>
<dbReference type="RefSeq" id="WP_321545831.1">
    <property type="nucleotide sequence ID" value="NZ_JAXIVS010000003.1"/>
</dbReference>
<dbReference type="PRINTS" id="PR01021">
    <property type="entry name" value="OMPADOMAIN"/>
</dbReference>
<dbReference type="InterPro" id="IPR006664">
    <property type="entry name" value="OMP_bac"/>
</dbReference>
<feature type="domain" description="OmpA-like" evidence="9">
    <location>
        <begin position="435"/>
        <end position="553"/>
    </location>
</feature>
<dbReference type="InterPro" id="IPR015168">
    <property type="entry name" value="SsuA/THI5"/>
</dbReference>
<feature type="region of interest" description="Disordered" evidence="7">
    <location>
        <begin position="69"/>
        <end position="92"/>
    </location>
</feature>
<keyword evidence="8" id="KW-0812">Transmembrane</keyword>
<gene>
    <name evidence="10" type="ORF">SYV04_11970</name>
</gene>
<dbReference type="SUPFAM" id="SSF53850">
    <property type="entry name" value="Periplasmic binding protein-like II"/>
    <property type="match status" value="1"/>
</dbReference>
<proteinExistence type="inferred from homology"/>
<dbReference type="PROSITE" id="PS51123">
    <property type="entry name" value="OMPA_2"/>
    <property type="match status" value="1"/>
</dbReference>
<evidence type="ECO:0000256" key="1">
    <source>
        <dbReference type="ARBA" id="ARBA00004370"/>
    </source>
</evidence>
<evidence type="ECO:0000256" key="3">
    <source>
        <dbReference type="ARBA" id="ARBA00010742"/>
    </source>
</evidence>
<dbReference type="PANTHER" id="PTHR30024">
    <property type="entry name" value="ALIPHATIC SULFONATES-BINDING PROTEIN-RELATED"/>
    <property type="match status" value="1"/>
</dbReference>
<evidence type="ECO:0000259" key="9">
    <source>
        <dbReference type="PROSITE" id="PS51123"/>
    </source>
</evidence>
<keyword evidence="5 6" id="KW-0472">Membrane</keyword>
<sequence length="555" mass="59559">MKLTPFGKLFLALIVLAVVGFVVFKRYGDNLRQWAGASSGGEGGTTTKAEPVGKDDFKDLQQQGLEDAPRDGKLALNPSASPNNATAPVGSGTLNRPLKVAINTWAGHAPGIVANGGLEPGSPASLYKKKYGLDVQFILIEDPVAKLNAFIKGEIDIMWDTVDSYANEASRLAEQNLQAKAILQEDWSRGGDGIVAIKSIKSIEDLRGKKVATTKYTPSHFLLLYLMSQSGLTPEQRTEVEKNLVFTAEAPLAAAAFKAKQVDAAVTWEPDLSGAVAARGDEAHILVSTTAATHVIADTLVARQQLIDTAPKSVQAFVAGWFDGIAVMSEDPQGANQIVGQALKLGPDDVSGMLSGLKLTPFADNAQFFGLSGPKAYANTLFNSAFIIWRKKGVVSKAVDAKDWFDGRFVNALSDQYQGQKVQEAFVFKEKPKVTDRAIVNKSLSIHFTTGSDEIMPGSYFTLDSLGETMLAFGNTYLQVEGNTDARGSATANKTLSQRRAEAVRGYLVKNFGIPEARFVAVGRGAENPVASNATEDGRALNRRTDIRVVLNTQE</sequence>
<organism evidence="10 11">
    <name type="scientific">Hyalangium rubrum</name>
    <dbReference type="NCBI Taxonomy" id="3103134"/>
    <lineage>
        <taxon>Bacteria</taxon>
        <taxon>Pseudomonadati</taxon>
        <taxon>Myxococcota</taxon>
        <taxon>Myxococcia</taxon>
        <taxon>Myxococcales</taxon>
        <taxon>Cystobacterineae</taxon>
        <taxon>Archangiaceae</taxon>
        <taxon>Hyalangium</taxon>
    </lineage>
</organism>
<name>A0ABU5H1D5_9BACT</name>
<dbReference type="Proteomes" id="UP001291309">
    <property type="component" value="Unassembled WGS sequence"/>
</dbReference>
<evidence type="ECO:0000313" key="10">
    <source>
        <dbReference type="EMBL" id="MDY7227116.1"/>
    </source>
</evidence>
<dbReference type="Pfam" id="PF09084">
    <property type="entry name" value="NMT1"/>
    <property type="match status" value="1"/>
</dbReference>